<dbReference type="AlphaFoldDB" id="A0A1L0DJU6"/>
<accession>A0A1L0DJU6</accession>
<evidence type="ECO:0000313" key="2">
    <source>
        <dbReference type="Proteomes" id="UP000183794"/>
    </source>
</evidence>
<dbReference type="InterPro" id="IPR015422">
    <property type="entry name" value="PyrdxlP-dep_Trfase_small"/>
</dbReference>
<dbReference type="Gene3D" id="3.90.1150.10">
    <property type="entry name" value="Aspartate Aminotransferase, domain 1"/>
    <property type="match status" value="1"/>
</dbReference>
<dbReference type="Proteomes" id="UP000183794">
    <property type="component" value="Unassembled WGS sequence"/>
</dbReference>
<name>A0A1L0DJU6_9GAMM</name>
<dbReference type="EMBL" id="FPLD01000033">
    <property type="protein sequence ID" value="SGY88556.1"/>
    <property type="molecule type" value="Genomic_DNA"/>
</dbReference>
<dbReference type="InterPro" id="IPR015424">
    <property type="entry name" value="PyrdxlP-dep_Trfase"/>
</dbReference>
<dbReference type="SUPFAM" id="SSF53383">
    <property type="entry name" value="PLP-dependent transferases"/>
    <property type="match status" value="1"/>
</dbReference>
<proteinExistence type="predicted"/>
<reference evidence="1 2" key="1">
    <citation type="submission" date="2016-11" db="EMBL/GenBank/DDBJ databases">
        <authorList>
            <person name="Jaros S."/>
            <person name="Januszkiewicz K."/>
            <person name="Wedrychowicz H."/>
        </authorList>
    </citation>
    <scope>NUCLEOTIDE SEQUENCE [LARGE SCALE GENOMIC DNA]</scope>
    <source>
        <strain evidence="1">NVI 5450</strain>
    </source>
</reference>
<protein>
    <submittedName>
        <fullName evidence="1">Transcriptional regulatory protein</fullName>
    </submittedName>
</protein>
<sequence length="70" mass="7687">MFIWLRLPECNVDKLAKDMLDVGVAVVPSSVFYQSEAGKGAAFRLNFTNACDSDLALAVNRLVQVLKKAK</sequence>
<organism evidence="1 2">
    <name type="scientific">Moritella viscosa</name>
    <dbReference type="NCBI Taxonomy" id="80854"/>
    <lineage>
        <taxon>Bacteria</taxon>
        <taxon>Pseudomonadati</taxon>
        <taxon>Pseudomonadota</taxon>
        <taxon>Gammaproteobacteria</taxon>
        <taxon>Alteromonadales</taxon>
        <taxon>Moritellaceae</taxon>
        <taxon>Moritella</taxon>
    </lineage>
</organism>
<dbReference type="RefSeq" id="WP_045109682.1">
    <property type="nucleotide sequence ID" value="NZ_CAWRBC010000103.1"/>
</dbReference>
<gene>
    <name evidence="1" type="ORF">NVI5450_0882</name>
</gene>
<evidence type="ECO:0000313" key="1">
    <source>
        <dbReference type="EMBL" id="SGY88556.1"/>
    </source>
</evidence>